<evidence type="ECO:0000313" key="6">
    <source>
        <dbReference type="EMBL" id="KAK1762111.1"/>
    </source>
</evidence>
<dbReference type="Gene3D" id="3.20.20.70">
    <property type="entry name" value="Aldolase class I"/>
    <property type="match status" value="1"/>
</dbReference>
<name>A0AAJ0BU78_9PEZI</name>
<dbReference type="EC" id="3.2.1.22" evidence="2"/>
<dbReference type="RefSeq" id="XP_060278324.1">
    <property type="nucleotide sequence ID" value="XM_060432594.1"/>
</dbReference>
<keyword evidence="6" id="KW-0378">Hydrolase</keyword>
<dbReference type="EMBL" id="MU839043">
    <property type="protein sequence ID" value="KAK1762111.1"/>
    <property type="molecule type" value="Genomic_DNA"/>
</dbReference>
<dbReference type="GO" id="GO:0004557">
    <property type="term" value="F:alpha-galactosidase activity"/>
    <property type="evidence" value="ECO:0007669"/>
    <property type="project" value="UniProtKB-EC"/>
</dbReference>
<keyword evidence="4" id="KW-0812">Transmembrane</keyword>
<dbReference type="PANTHER" id="PTHR35273:SF2">
    <property type="entry name" value="ALPHA-GALACTOSIDASE"/>
    <property type="match status" value="1"/>
</dbReference>
<keyword evidence="4" id="KW-1133">Transmembrane helix</keyword>
<feature type="transmembrane region" description="Helical" evidence="4">
    <location>
        <begin position="6"/>
        <end position="26"/>
    </location>
</feature>
<dbReference type="GeneID" id="85315781"/>
<keyword evidence="7" id="KW-1185">Reference proteome</keyword>
<comment type="catalytic activity">
    <reaction evidence="1">
        <text>Hydrolysis of terminal, non-reducing alpha-D-galactose residues in alpha-D-galactosides, including galactose oligosaccharides, galactomannans and galactolipids.</text>
        <dbReference type="EC" id="3.2.1.22"/>
    </reaction>
</comment>
<proteinExistence type="predicted"/>
<evidence type="ECO:0000256" key="4">
    <source>
        <dbReference type="SAM" id="Phobius"/>
    </source>
</evidence>
<organism evidence="6 7">
    <name type="scientific">Phialemonium atrogriseum</name>
    <dbReference type="NCBI Taxonomy" id="1093897"/>
    <lineage>
        <taxon>Eukaryota</taxon>
        <taxon>Fungi</taxon>
        <taxon>Dikarya</taxon>
        <taxon>Ascomycota</taxon>
        <taxon>Pezizomycotina</taxon>
        <taxon>Sordariomycetes</taxon>
        <taxon>Sordariomycetidae</taxon>
        <taxon>Cephalothecales</taxon>
        <taxon>Cephalothecaceae</taxon>
        <taxon>Phialemonium</taxon>
    </lineage>
</organism>
<evidence type="ECO:0000256" key="1">
    <source>
        <dbReference type="ARBA" id="ARBA00001255"/>
    </source>
</evidence>
<evidence type="ECO:0000256" key="3">
    <source>
        <dbReference type="SAM" id="MobiDB-lite"/>
    </source>
</evidence>
<evidence type="ECO:0000259" key="5">
    <source>
        <dbReference type="Pfam" id="PF03537"/>
    </source>
</evidence>
<dbReference type="SUPFAM" id="SSF51445">
    <property type="entry name" value="(Trans)glycosidases"/>
    <property type="match status" value="1"/>
</dbReference>
<comment type="caution">
    <text evidence="6">The sequence shown here is derived from an EMBL/GenBank/DDBJ whole genome shotgun (WGS) entry which is preliminary data.</text>
</comment>
<feature type="region of interest" description="Disordered" evidence="3">
    <location>
        <begin position="32"/>
        <end position="51"/>
    </location>
</feature>
<reference evidence="6" key="1">
    <citation type="submission" date="2023-06" db="EMBL/GenBank/DDBJ databases">
        <title>Genome-scale phylogeny and comparative genomics of the fungal order Sordariales.</title>
        <authorList>
            <consortium name="Lawrence Berkeley National Laboratory"/>
            <person name="Hensen N."/>
            <person name="Bonometti L."/>
            <person name="Westerberg I."/>
            <person name="Brannstrom I.O."/>
            <person name="Guillou S."/>
            <person name="Cros-Aarteil S."/>
            <person name="Calhoun S."/>
            <person name="Haridas S."/>
            <person name="Kuo A."/>
            <person name="Mondo S."/>
            <person name="Pangilinan J."/>
            <person name="Riley R."/>
            <person name="Labutti K."/>
            <person name="Andreopoulos B."/>
            <person name="Lipzen A."/>
            <person name="Chen C."/>
            <person name="Yanf M."/>
            <person name="Daum C."/>
            <person name="Ng V."/>
            <person name="Clum A."/>
            <person name="Steindorff A."/>
            <person name="Ohm R."/>
            <person name="Martin F."/>
            <person name="Silar P."/>
            <person name="Natvig D."/>
            <person name="Lalanne C."/>
            <person name="Gautier V."/>
            <person name="Ament-Velasquez S.L."/>
            <person name="Kruys A."/>
            <person name="Hutchinson M.I."/>
            <person name="Powell A.J."/>
            <person name="Barry K."/>
            <person name="Miller A.N."/>
            <person name="Grigoriev I.V."/>
            <person name="Debuchy R."/>
            <person name="Gladieux P."/>
            <person name="Thoren M.H."/>
            <person name="Johannesson H."/>
        </authorList>
    </citation>
    <scope>NUCLEOTIDE SEQUENCE</scope>
    <source>
        <strain evidence="6">8032-3</strain>
    </source>
</reference>
<dbReference type="InterPro" id="IPR013785">
    <property type="entry name" value="Aldolase_TIM"/>
</dbReference>
<feature type="compositionally biased region" description="Low complexity" evidence="3">
    <location>
        <begin position="40"/>
        <end position="51"/>
    </location>
</feature>
<dbReference type="AlphaFoldDB" id="A0AAJ0BU78"/>
<accession>A0AAJ0BU78</accession>
<evidence type="ECO:0000256" key="2">
    <source>
        <dbReference type="ARBA" id="ARBA00012755"/>
    </source>
</evidence>
<sequence length="310" mass="33002">MDLPEEGGIAIIVLALALGLGLGLGLRRKHDDDAPTTHLPPASASPSGAAWQPAVNSSWQIILSYPLDIDGDSPSVEPDVGIFDIDLFLHQNSTVIDSLHKLGKKVICYFSAGSYEPGRPDSSRFNDSDLGKELDGWPGEFWLNISSPNVRDIMVDRIELASNVGCDAVDPDNVDGYQNENGLKLTAEDSVSFVKFLAAESSKRGLGVGLKNAADIIPDVLSVVQFCVNEECAEYDECDTFSAFVEAGKPVFHIEYPPGAPGKVSKDAVSDACSAAGATGFSTVIKTMDLDGWVEFCDGQTADTAVVKDE</sequence>
<dbReference type="InterPro" id="IPR004352">
    <property type="entry name" value="GH114_TIM-barrel"/>
</dbReference>
<dbReference type="Proteomes" id="UP001244011">
    <property type="component" value="Unassembled WGS sequence"/>
</dbReference>
<feature type="domain" description="Glycoside-hydrolase family GH114 TIM-barrel" evidence="5">
    <location>
        <begin position="58"/>
        <end position="293"/>
    </location>
</feature>
<gene>
    <name evidence="6" type="ORF">QBC33DRAFT_614551</name>
</gene>
<keyword evidence="4" id="KW-0472">Membrane</keyword>
<dbReference type="Pfam" id="PF03537">
    <property type="entry name" value="Glyco_hydro_114"/>
    <property type="match status" value="1"/>
</dbReference>
<dbReference type="PANTHER" id="PTHR35273">
    <property type="entry name" value="ALPHA-1,4 POLYGALACTOSAMINIDASE, PUTATIVE (AFU_ORTHOLOGUE AFUA_3G07890)-RELATED"/>
    <property type="match status" value="1"/>
</dbReference>
<dbReference type="InterPro" id="IPR017853">
    <property type="entry name" value="GH"/>
</dbReference>
<protein>
    <recommendedName>
        <fullName evidence="2">alpha-galactosidase</fullName>
        <ecNumber evidence="2">3.2.1.22</ecNumber>
    </recommendedName>
</protein>
<evidence type="ECO:0000313" key="7">
    <source>
        <dbReference type="Proteomes" id="UP001244011"/>
    </source>
</evidence>